<dbReference type="OrthoDB" id="178002at2157"/>
<sequence>MLNDTDPLSQAIHDQLLELLQEGELDEEPTEDEIAEATSEVIEAVGDSMYQQVREDDEGLRRLYETKAEFQRGIEDRWGEPLELLERFIIWSQETGDAINSEYRLQAAQEQDFVFDALTRLHARAVQVAMEIHHLLKGGFADGAFARWRSLHELSITTSFIKQAGSDTAERFLHYRYLWEYYFAQTYQEHADDLDEEQIADETMASLEEGKVELVERFGSHFDDNGYGTGWAADAYEGGGGPSIRGLQEAGDLDHYQPYYRLASESVHGGSKGTLDRLGIIDIPDVEQPDLLLAGPSNAGFARPGQLTAVSLAQITFAFIEWQSSATHVAEMKGMEQLVSDIQDTFAAAAEELEEDERDRLEEWADQDIVDIALNHVGAPVLFADEFVREQTEFESQLAFENALPVNLDEMTDVDDLPEAVDTTIRTNSDYSSLEELVDAAFEEWVYREVDLSEFDVDS</sequence>
<comment type="caution">
    <text evidence="2">The sequence shown here is derived from an EMBL/GenBank/DDBJ whole genome shotgun (WGS) entry which is preliminary data.</text>
</comment>
<proteinExistence type="predicted"/>
<feature type="coiled-coil region" evidence="1">
    <location>
        <begin position="339"/>
        <end position="367"/>
    </location>
</feature>
<evidence type="ECO:0000313" key="3">
    <source>
        <dbReference type="Proteomes" id="UP000319894"/>
    </source>
</evidence>
<dbReference type="InterPro" id="IPR043733">
    <property type="entry name" value="DUF5677"/>
</dbReference>
<organism evidence="2 3">
    <name type="scientific">Haloglomus irregulare</name>
    <dbReference type="NCBI Taxonomy" id="2234134"/>
    <lineage>
        <taxon>Archaea</taxon>
        <taxon>Methanobacteriati</taxon>
        <taxon>Methanobacteriota</taxon>
        <taxon>Stenosarchaea group</taxon>
        <taxon>Halobacteria</taxon>
        <taxon>Halobacteriales</taxon>
        <taxon>Natronomonadaceae</taxon>
        <taxon>Haloglomus</taxon>
    </lineage>
</organism>
<name>A0A554MTZ9_9EURY</name>
<reference evidence="2 3" key="1">
    <citation type="submission" date="2018-06" db="EMBL/GenBank/DDBJ databases">
        <title>Natronomonas sp. F16-60 a new haloarchaeon isolated from a solar saltern of Isla Cristina, Huelva, Spain.</title>
        <authorList>
            <person name="Duran-Viseras A."/>
            <person name="Sanchez-Porro C."/>
            <person name="Ventosa A."/>
        </authorList>
    </citation>
    <scope>NUCLEOTIDE SEQUENCE [LARGE SCALE GENOMIC DNA]</scope>
    <source>
        <strain evidence="2 3">F16-60</strain>
    </source>
</reference>
<accession>A0A554MTZ9</accession>
<dbReference type="AlphaFoldDB" id="A0A554MTZ9"/>
<dbReference type="InParanoid" id="A0A554MTZ9"/>
<evidence type="ECO:0000256" key="1">
    <source>
        <dbReference type="SAM" id="Coils"/>
    </source>
</evidence>
<dbReference type="RefSeq" id="WP_144263684.1">
    <property type="nucleotide sequence ID" value="NZ_QMDX01000035.1"/>
</dbReference>
<evidence type="ECO:0000313" key="2">
    <source>
        <dbReference type="EMBL" id="TSD08599.1"/>
    </source>
</evidence>
<keyword evidence="1" id="KW-0175">Coiled coil</keyword>
<keyword evidence="3" id="KW-1185">Reference proteome</keyword>
<dbReference type="EMBL" id="QMDX01000035">
    <property type="protein sequence ID" value="TSD08599.1"/>
    <property type="molecule type" value="Genomic_DNA"/>
</dbReference>
<dbReference type="Proteomes" id="UP000319894">
    <property type="component" value="Unassembled WGS sequence"/>
</dbReference>
<gene>
    <name evidence="2" type="ORF">DP107_19110</name>
</gene>
<protein>
    <submittedName>
        <fullName evidence="2">Uncharacterized protein</fullName>
    </submittedName>
</protein>
<dbReference type="Pfam" id="PF18928">
    <property type="entry name" value="DUF5677"/>
    <property type="match status" value="1"/>
</dbReference>